<evidence type="ECO:0000313" key="2">
    <source>
        <dbReference type="Proteomes" id="UP000276953"/>
    </source>
</evidence>
<protein>
    <submittedName>
        <fullName evidence="1">Uncharacterized protein</fullName>
    </submittedName>
</protein>
<name>A0A3S0N4J0_9FLAO</name>
<proteinExistence type="predicted"/>
<evidence type="ECO:0000313" key="1">
    <source>
        <dbReference type="EMBL" id="RTZ45901.1"/>
    </source>
</evidence>
<comment type="caution">
    <text evidence="1">The sequence shown here is derived from an EMBL/GenBank/DDBJ whole genome shotgun (WGS) entry which is preliminary data.</text>
</comment>
<accession>A0A3S0N4J0</accession>
<organism evidence="1 2">
    <name type="scientific">Chryseobacterium arthrosphaerae</name>
    <dbReference type="NCBI Taxonomy" id="651561"/>
    <lineage>
        <taxon>Bacteria</taxon>
        <taxon>Pseudomonadati</taxon>
        <taxon>Bacteroidota</taxon>
        <taxon>Flavobacteriia</taxon>
        <taxon>Flavobacteriales</taxon>
        <taxon>Weeksellaceae</taxon>
        <taxon>Chryseobacterium group</taxon>
        <taxon>Chryseobacterium</taxon>
    </lineage>
</organism>
<dbReference type="EMBL" id="RYFC01000003">
    <property type="protein sequence ID" value="RTZ45901.1"/>
    <property type="molecule type" value="Genomic_DNA"/>
</dbReference>
<gene>
    <name evidence="1" type="ORF">EJ377_14325</name>
</gene>
<reference evidence="1 2" key="1">
    <citation type="submission" date="2018-12" db="EMBL/GenBank/DDBJ databases">
        <title>Draft Genome Sequence of Chryseobacterium arthrosphaerae strain ED882-96 Isolated from the Blood of a Patient with Liver Cirrhosis in Taiwan.</title>
        <authorList>
            <person name="Lin J.-N."/>
            <person name="Lai C.-H."/>
            <person name="Yang C.-H."/>
            <person name="Huang Y.-H."/>
        </authorList>
    </citation>
    <scope>NUCLEOTIDE SEQUENCE [LARGE SCALE GENOMIC DNA]</scope>
    <source>
        <strain evidence="1 2">ED882-96</strain>
    </source>
</reference>
<dbReference type="Proteomes" id="UP000276953">
    <property type="component" value="Unassembled WGS sequence"/>
</dbReference>
<dbReference type="AlphaFoldDB" id="A0A3S0N4J0"/>
<sequence length="65" mass="7066">MAVLNLFYVYIYPQQNQITMKNIKTIGVLAFLLTGTGVAFAQSSKVESIKGVAQSDGNKKVEVEA</sequence>